<dbReference type="Gene3D" id="3.40.50.1360">
    <property type="match status" value="1"/>
</dbReference>
<dbReference type="InterPro" id="IPR001034">
    <property type="entry name" value="DeoR_HTH"/>
</dbReference>
<dbReference type="InterPro" id="IPR014036">
    <property type="entry name" value="DeoR-like_C"/>
</dbReference>
<dbReference type="SUPFAM" id="SSF100950">
    <property type="entry name" value="NagB/RpiA/CoA transferase-like"/>
    <property type="match status" value="1"/>
</dbReference>
<dbReference type="PROSITE" id="PS51000">
    <property type="entry name" value="HTH_DEOR_2"/>
    <property type="match status" value="1"/>
</dbReference>
<evidence type="ECO:0000313" key="6">
    <source>
        <dbReference type="Proteomes" id="UP000270430"/>
    </source>
</evidence>
<dbReference type="EMBL" id="RBSX01000064">
    <property type="protein sequence ID" value="RMS94579.1"/>
    <property type="molecule type" value="Genomic_DNA"/>
</dbReference>
<evidence type="ECO:0000256" key="1">
    <source>
        <dbReference type="ARBA" id="ARBA00023015"/>
    </source>
</evidence>
<evidence type="ECO:0000259" key="4">
    <source>
        <dbReference type="PROSITE" id="PS51000"/>
    </source>
</evidence>
<dbReference type="SUPFAM" id="SSF46785">
    <property type="entry name" value="Winged helix' DNA-binding domain"/>
    <property type="match status" value="1"/>
</dbReference>
<dbReference type="PRINTS" id="PR00037">
    <property type="entry name" value="HTHLACR"/>
</dbReference>
<name>A0A3M5H6U6_PSESS</name>
<dbReference type="PANTHER" id="PTHR30363">
    <property type="entry name" value="HTH-TYPE TRANSCRIPTIONAL REGULATOR SRLR-RELATED"/>
    <property type="match status" value="1"/>
</dbReference>
<dbReference type="CDD" id="cd00090">
    <property type="entry name" value="HTH_ARSR"/>
    <property type="match status" value="1"/>
</dbReference>
<dbReference type="GO" id="GO:0003677">
    <property type="term" value="F:DNA binding"/>
    <property type="evidence" value="ECO:0007669"/>
    <property type="project" value="UniProtKB-KW"/>
</dbReference>
<reference evidence="5 6" key="1">
    <citation type="submission" date="2018-08" db="EMBL/GenBank/DDBJ databases">
        <title>Recombination of ecologically and evolutionarily significant loci maintains genetic cohesion in the Pseudomonas syringae species complex.</title>
        <authorList>
            <person name="Dillon M."/>
            <person name="Thakur S."/>
            <person name="Almeida R.N.D."/>
            <person name="Weir B.S."/>
            <person name="Guttman D.S."/>
        </authorList>
    </citation>
    <scope>NUCLEOTIDE SEQUENCE [LARGE SCALE GENOMIC DNA]</scope>
    <source>
        <strain evidence="5 6">ICMP 9420</strain>
    </source>
</reference>
<protein>
    <submittedName>
        <fullName evidence="5">DeoR family transcriptional regulator</fullName>
    </submittedName>
</protein>
<dbReference type="Pfam" id="PF00455">
    <property type="entry name" value="DeoRC"/>
    <property type="match status" value="1"/>
</dbReference>
<dbReference type="Gene3D" id="1.10.10.10">
    <property type="entry name" value="Winged helix-like DNA-binding domain superfamily/Winged helix DNA-binding domain"/>
    <property type="match status" value="1"/>
</dbReference>
<organism evidence="5 6">
    <name type="scientific">Pseudomonas savastanoi</name>
    <name type="common">Pseudomonas syringae pv. savastanoi</name>
    <dbReference type="NCBI Taxonomy" id="29438"/>
    <lineage>
        <taxon>Bacteria</taxon>
        <taxon>Pseudomonadati</taxon>
        <taxon>Pseudomonadota</taxon>
        <taxon>Gammaproteobacteria</taxon>
        <taxon>Pseudomonadales</taxon>
        <taxon>Pseudomonadaceae</taxon>
        <taxon>Pseudomonas</taxon>
    </lineage>
</organism>
<feature type="domain" description="HTH deoR-type" evidence="4">
    <location>
        <begin position="13"/>
        <end position="68"/>
    </location>
</feature>
<dbReference type="InterPro" id="IPR011991">
    <property type="entry name" value="ArsR-like_HTH"/>
</dbReference>
<proteinExistence type="predicted"/>
<sequence length="267" mass="28917">MPFPGFNTRAVMKVANRRQAILELVLSGKSNVDELCAQLGVSEATVRRDLTALAEDGLILRTYGGAAHVGQREPETSLEERSRQHSQEKMDIARAALAHINDHDTLFLEGGTSTSALAHILNQRRGLHVITNNLLALSDLALIPDGRITVLGGTLRASSMSTYGVAAQAALEHLSADKLFISADGVVAELGLCEASAEQAYLKENMLARAAQVFVLADVTKLGRARQQHWTPLRQPWTLITNPVDDESLLTPFKARKSIQVEIALPG</sequence>
<evidence type="ECO:0000256" key="2">
    <source>
        <dbReference type="ARBA" id="ARBA00023125"/>
    </source>
</evidence>
<dbReference type="InterPro" id="IPR036388">
    <property type="entry name" value="WH-like_DNA-bd_sf"/>
</dbReference>
<dbReference type="InterPro" id="IPR036390">
    <property type="entry name" value="WH_DNA-bd_sf"/>
</dbReference>
<dbReference type="PANTHER" id="PTHR30363:SF44">
    <property type="entry name" value="AGA OPERON TRANSCRIPTIONAL REPRESSOR-RELATED"/>
    <property type="match status" value="1"/>
</dbReference>
<dbReference type="InterPro" id="IPR018356">
    <property type="entry name" value="Tscrpt_reg_HTH_DeoR_CS"/>
</dbReference>
<dbReference type="AlphaFoldDB" id="A0A3M5H6U6"/>
<dbReference type="SMART" id="SM00420">
    <property type="entry name" value="HTH_DEOR"/>
    <property type="match status" value="1"/>
</dbReference>
<dbReference type="PROSITE" id="PS00894">
    <property type="entry name" value="HTH_DEOR_1"/>
    <property type="match status" value="1"/>
</dbReference>
<keyword evidence="3" id="KW-0804">Transcription</keyword>
<dbReference type="InterPro" id="IPR037171">
    <property type="entry name" value="NagB/RpiA_transferase-like"/>
</dbReference>
<dbReference type="GO" id="GO:0003700">
    <property type="term" value="F:DNA-binding transcription factor activity"/>
    <property type="evidence" value="ECO:0007669"/>
    <property type="project" value="InterPro"/>
</dbReference>
<gene>
    <name evidence="5" type="ORF">ALP58_04789</name>
</gene>
<evidence type="ECO:0000256" key="3">
    <source>
        <dbReference type="ARBA" id="ARBA00023163"/>
    </source>
</evidence>
<dbReference type="Proteomes" id="UP000270430">
    <property type="component" value="Unassembled WGS sequence"/>
</dbReference>
<accession>A0A3M5H6U6</accession>
<dbReference type="InterPro" id="IPR050313">
    <property type="entry name" value="Carb_Metab_HTH_regulators"/>
</dbReference>
<comment type="caution">
    <text evidence="5">The sequence shown here is derived from an EMBL/GenBank/DDBJ whole genome shotgun (WGS) entry which is preliminary data.</text>
</comment>
<dbReference type="Pfam" id="PF08220">
    <property type="entry name" value="HTH_DeoR"/>
    <property type="match status" value="1"/>
</dbReference>
<keyword evidence="2" id="KW-0238">DNA-binding</keyword>
<keyword evidence="1" id="KW-0805">Transcription regulation</keyword>
<dbReference type="SMART" id="SM01134">
    <property type="entry name" value="DeoRC"/>
    <property type="match status" value="1"/>
</dbReference>
<evidence type="ECO:0000313" key="5">
    <source>
        <dbReference type="EMBL" id="RMS94579.1"/>
    </source>
</evidence>